<name>A0A4S8M1J6_DENBC</name>
<feature type="compositionally biased region" description="Basic and acidic residues" evidence="1">
    <location>
        <begin position="30"/>
        <end position="40"/>
    </location>
</feature>
<dbReference type="AlphaFoldDB" id="A0A4S8M1J6"/>
<feature type="region of interest" description="Disordered" evidence="1">
    <location>
        <begin position="1"/>
        <end position="113"/>
    </location>
</feature>
<accession>A0A4S8M1J6</accession>
<sequence>MSLDRTDSDGNNSGTAGLTRGESPQAPVSRDSDKYSDTARNRPQSTVSSNREEPQGTSMPIPPGASASASASPPDSALASLFAQEMPMIRNKPTIQAALPKPLVKSGPRSTHF</sequence>
<proteinExistence type="predicted"/>
<organism evidence="2 3">
    <name type="scientific">Dendrothele bispora (strain CBS 962.96)</name>
    <dbReference type="NCBI Taxonomy" id="1314807"/>
    <lineage>
        <taxon>Eukaryota</taxon>
        <taxon>Fungi</taxon>
        <taxon>Dikarya</taxon>
        <taxon>Basidiomycota</taxon>
        <taxon>Agaricomycotina</taxon>
        <taxon>Agaricomycetes</taxon>
        <taxon>Agaricomycetidae</taxon>
        <taxon>Agaricales</taxon>
        <taxon>Agaricales incertae sedis</taxon>
        <taxon>Dendrothele</taxon>
    </lineage>
</organism>
<evidence type="ECO:0000313" key="2">
    <source>
        <dbReference type="EMBL" id="THU95946.1"/>
    </source>
</evidence>
<gene>
    <name evidence="2" type="ORF">K435DRAFT_797728</name>
</gene>
<dbReference type="Proteomes" id="UP000297245">
    <property type="component" value="Unassembled WGS sequence"/>
</dbReference>
<reference evidence="2 3" key="1">
    <citation type="journal article" date="2019" name="Nat. Ecol. Evol.">
        <title>Megaphylogeny resolves global patterns of mushroom evolution.</title>
        <authorList>
            <person name="Varga T."/>
            <person name="Krizsan K."/>
            <person name="Foldi C."/>
            <person name="Dima B."/>
            <person name="Sanchez-Garcia M."/>
            <person name="Sanchez-Ramirez S."/>
            <person name="Szollosi G.J."/>
            <person name="Szarkandi J.G."/>
            <person name="Papp V."/>
            <person name="Albert L."/>
            <person name="Andreopoulos W."/>
            <person name="Angelini C."/>
            <person name="Antonin V."/>
            <person name="Barry K.W."/>
            <person name="Bougher N.L."/>
            <person name="Buchanan P."/>
            <person name="Buyck B."/>
            <person name="Bense V."/>
            <person name="Catcheside P."/>
            <person name="Chovatia M."/>
            <person name="Cooper J."/>
            <person name="Damon W."/>
            <person name="Desjardin D."/>
            <person name="Finy P."/>
            <person name="Geml J."/>
            <person name="Haridas S."/>
            <person name="Hughes K."/>
            <person name="Justo A."/>
            <person name="Karasinski D."/>
            <person name="Kautmanova I."/>
            <person name="Kiss B."/>
            <person name="Kocsube S."/>
            <person name="Kotiranta H."/>
            <person name="LaButti K.M."/>
            <person name="Lechner B.E."/>
            <person name="Liimatainen K."/>
            <person name="Lipzen A."/>
            <person name="Lukacs Z."/>
            <person name="Mihaltcheva S."/>
            <person name="Morgado L.N."/>
            <person name="Niskanen T."/>
            <person name="Noordeloos M.E."/>
            <person name="Ohm R.A."/>
            <person name="Ortiz-Santana B."/>
            <person name="Ovrebo C."/>
            <person name="Racz N."/>
            <person name="Riley R."/>
            <person name="Savchenko A."/>
            <person name="Shiryaev A."/>
            <person name="Soop K."/>
            <person name="Spirin V."/>
            <person name="Szebenyi C."/>
            <person name="Tomsovsky M."/>
            <person name="Tulloss R.E."/>
            <person name="Uehling J."/>
            <person name="Grigoriev I.V."/>
            <person name="Vagvolgyi C."/>
            <person name="Papp T."/>
            <person name="Martin F.M."/>
            <person name="Miettinen O."/>
            <person name="Hibbett D.S."/>
            <person name="Nagy L.G."/>
        </authorList>
    </citation>
    <scope>NUCLEOTIDE SEQUENCE [LARGE SCALE GENOMIC DNA]</scope>
    <source>
        <strain evidence="2 3">CBS 962.96</strain>
    </source>
</reference>
<dbReference type="EMBL" id="ML179188">
    <property type="protein sequence ID" value="THU95946.1"/>
    <property type="molecule type" value="Genomic_DNA"/>
</dbReference>
<feature type="compositionally biased region" description="Low complexity" evidence="1">
    <location>
        <begin position="64"/>
        <end position="83"/>
    </location>
</feature>
<keyword evidence="3" id="KW-1185">Reference proteome</keyword>
<evidence type="ECO:0000256" key="1">
    <source>
        <dbReference type="SAM" id="MobiDB-lite"/>
    </source>
</evidence>
<protein>
    <submittedName>
        <fullName evidence="2">Uncharacterized protein</fullName>
    </submittedName>
</protein>
<evidence type="ECO:0000313" key="3">
    <source>
        <dbReference type="Proteomes" id="UP000297245"/>
    </source>
</evidence>